<dbReference type="PROSITE" id="PS00688">
    <property type="entry name" value="SIGMA54_INTERACT_3"/>
    <property type="match status" value="1"/>
</dbReference>
<keyword evidence="1 8" id="KW-0597">Phosphoprotein</keyword>
<dbReference type="SMART" id="SM00448">
    <property type="entry name" value="REC"/>
    <property type="match status" value="1"/>
</dbReference>
<sequence>MGRVLVVDDEAAMRFALAELLREHGHEAVLAPGGHEALASLDRVDTVIVDYAMPEMDGLELLERIRQRDASIPVVMVTAHGSERLAVHAIQRGAYDYLHKPFEPDELARVIDRAVEASLLRREERRGRIERSVGKRVIAESASMRRLLADVERIARRDITVLVTGESGTGKEVIASLLHAQSPRANGSLVRFNCAALPGELAEAELFGHAKGAFTGASAQRSGFFARADGGTLVLDEVGELPLAIQAKLLRALQNGEIQPVGAGRTDRVDARVVACTNRDLEADASSGRFRSDLYFRLAVVVLRVPPLRERREDIPALARELCARYGERFGIGDVRLSERLVAELARRDWPGNVRELENAIARLVGLSDGGEIDLDRLEDARPAPEPRESETEGAGLSLREQVQAFERGLIVRALEEAHGNQVRAAQALRTSRATLIDKMRKYGLRRPSDRDDEDDDDT</sequence>
<dbReference type="GO" id="GO:0043565">
    <property type="term" value="F:sequence-specific DNA binding"/>
    <property type="evidence" value="ECO:0007669"/>
    <property type="project" value="InterPro"/>
</dbReference>
<evidence type="ECO:0000256" key="2">
    <source>
        <dbReference type="ARBA" id="ARBA00022741"/>
    </source>
</evidence>
<dbReference type="Pfam" id="PF25601">
    <property type="entry name" value="AAA_lid_14"/>
    <property type="match status" value="1"/>
</dbReference>
<dbReference type="InterPro" id="IPR011006">
    <property type="entry name" value="CheY-like_superfamily"/>
</dbReference>
<evidence type="ECO:0000256" key="3">
    <source>
        <dbReference type="ARBA" id="ARBA00022840"/>
    </source>
</evidence>
<evidence type="ECO:0000313" key="12">
    <source>
        <dbReference type="EMBL" id="AKF03436.1"/>
    </source>
</evidence>
<feature type="compositionally biased region" description="Basic and acidic residues" evidence="9">
    <location>
        <begin position="378"/>
        <end position="391"/>
    </location>
</feature>
<evidence type="ECO:0000259" key="10">
    <source>
        <dbReference type="PROSITE" id="PS50045"/>
    </source>
</evidence>
<keyword evidence="3" id="KW-0067">ATP-binding</keyword>
<dbReference type="Gene3D" id="3.40.50.2300">
    <property type="match status" value="1"/>
</dbReference>
<dbReference type="InterPro" id="IPR025943">
    <property type="entry name" value="Sigma_54_int_dom_ATP-bd_2"/>
</dbReference>
<dbReference type="Pfam" id="PF02954">
    <property type="entry name" value="HTH_8"/>
    <property type="match status" value="1"/>
</dbReference>
<dbReference type="OrthoDB" id="9761705at2"/>
<dbReference type="EMBL" id="CP011125">
    <property type="protein sequence ID" value="AKF03436.1"/>
    <property type="molecule type" value="Genomic_DNA"/>
</dbReference>
<evidence type="ECO:0000256" key="1">
    <source>
        <dbReference type="ARBA" id="ARBA00022553"/>
    </source>
</evidence>
<feature type="domain" description="Sigma-54 factor interaction" evidence="10">
    <location>
        <begin position="137"/>
        <end position="366"/>
    </location>
</feature>
<dbReference type="PROSITE" id="PS00676">
    <property type="entry name" value="SIGMA54_INTERACT_2"/>
    <property type="match status" value="1"/>
</dbReference>
<evidence type="ECO:0000256" key="8">
    <source>
        <dbReference type="PROSITE-ProRule" id="PRU00169"/>
    </source>
</evidence>
<keyword evidence="6" id="KW-0238">DNA-binding</keyword>
<dbReference type="SMART" id="SM00382">
    <property type="entry name" value="AAA"/>
    <property type="match status" value="1"/>
</dbReference>
<evidence type="ECO:0000256" key="7">
    <source>
        <dbReference type="ARBA" id="ARBA00023163"/>
    </source>
</evidence>
<dbReference type="InterPro" id="IPR025944">
    <property type="entry name" value="Sigma_54_int_dom_CS"/>
</dbReference>
<dbReference type="Gene3D" id="1.10.10.60">
    <property type="entry name" value="Homeodomain-like"/>
    <property type="match status" value="1"/>
</dbReference>
<dbReference type="Pfam" id="PF00072">
    <property type="entry name" value="Response_reg"/>
    <property type="match status" value="1"/>
</dbReference>
<dbReference type="InterPro" id="IPR027417">
    <property type="entry name" value="P-loop_NTPase"/>
</dbReference>
<protein>
    <submittedName>
        <fullName evidence="12">Nitrogen regulation protein NtrX</fullName>
    </submittedName>
</protein>
<evidence type="ECO:0000256" key="6">
    <source>
        <dbReference type="ARBA" id="ARBA00023125"/>
    </source>
</evidence>
<dbReference type="InterPro" id="IPR009057">
    <property type="entry name" value="Homeodomain-like_sf"/>
</dbReference>
<dbReference type="InterPro" id="IPR025662">
    <property type="entry name" value="Sigma_54_int_dom_ATP-bd_1"/>
</dbReference>
<dbReference type="SUPFAM" id="SSF46689">
    <property type="entry name" value="Homeodomain-like"/>
    <property type="match status" value="1"/>
</dbReference>
<dbReference type="PANTHER" id="PTHR32071">
    <property type="entry name" value="TRANSCRIPTIONAL REGULATORY PROTEIN"/>
    <property type="match status" value="1"/>
</dbReference>
<dbReference type="RefSeq" id="WP_053230897.1">
    <property type="nucleotide sequence ID" value="NZ_CP011125.1"/>
</dbReference>
<dbReference type="InterPro" id="IPR002197">
    <property type="entry name" value="HTH_Fis"/>
</dbReference>
<dbReference type="GO" id="GO:0005524">
    <property type="term" value="F:ATP binding"/>
    <property type="evidence" value="ECO:0007669"/>
    <property type="project" value="UniProtKB-KW"/>
</dbReference>
<dbReference type="SUPFAM" id="SSF52540">
    <property type="entry name" value="P-loop containing nucleoside triphosphate hydrolases"/>
    <property type="match status" value="1"/>
</dbReference>
<dbReference type="InterPro" id="IPR003593">
    <property type="entry name" value="AAA+_ATPase"/>
</dbReference>
<keyword evidence="4" id="KW-0902">Two-component regulatory system</keyword>
<dbReference type="PRINTS" id="PR01590">
    <property type="entry name" value="HTHFIS"/>
</dbReference>
<feature type="region of interest" description="Disordered" evidence="9">
    <location>
        <begin position="378"/>
        <end position="399"/>
    </location>
</feature>
<dbReference type="Gene3D" id="3.40.50.300">
    <property type="entry name" value="P-loop containing nucleotide triphosphate hydrolases"/>
    <property type="match status" value="1"/>
</dbReference>
<dbReference type="KEGG" id="samy:DB32_000585"/>
<dbReference type="CDD" id="cd00009">
    <property type="entry name" value="AAA"/>
    <property type="match status" value="1"/>
</dbReference>
<dbReference type="Gene3D" id="1.10.8.60">
    <property type="match status" value="1"/>
</dbReference>
<feature type="domain" description="Response regulatory" evidence="11">
    <location>
        <begin position="3"/>
        <end position="115"/>
    </location>
</feature>
<proteinExistence type="predicted"/>
<name>A0A0F6VZA4_9BACT</name>
<dbReference type="FunFam" id="3.40.50.2300:FF:000018">
    <property type="entry name" value="DNA-binding transcriptional regulator NtrC"/>
    <property type="match status" value="1"/>
</dbReference>
<keyword evidence="13" id="KW-1185">Reference proteome</keyword>
<keyword evidence="2" id="KW-0547">Nucleotide-binding</keyword>
<accession>A0A0F6VZA4</accession>
<evidence type="ECO:0000313" key="13">
    <source>
        <dbReference type="Proteomes" id="UP000034883"/>
    </source>
</evidence>
<dbReference type="InterPro" id="IPR058031">
    <property type="entry name" value="AAA_lid_NorR"/>
</dbReference>
<dbReference type="Proteomes" id="UP000034883">
    <property type="component" value="Chromosome"/>
</dbReference>
<evidence type="ECO:0000256" key="9">
    <source>
        <dbReference type="SAM" id="MobiDB-lite"/>
    </source>
</evidence>
<dbReference type="SUPFAM" id="SSF52172">
    <property type="entry name" value="CheY-like"/>
    <property type="match status" value="1"/>
</dbReference>
<dbReference type="Pfam" id="PF00158">
    <property type="entry name" value="Sigma54_activat"/>
    <property type="match status" value="1"/>
</dbReference>
<dbReference type="InterPro" id="IPR002078">
    <property type="entry name" value="Sigma_54_int"/>
</dbReference>
<dbReference type="GO" id="GO:0000160">
    <property type="term" value="P:phosphorelay signal transduction system"/>
    <property type="evidence" value="ECO:0007669"/>
    <property type="project" value="UniProtKB-KW"/>
</dbReference>
<evidence type="ECO:0000259" key="11">
    <source>
        <dbReference type="PROSITE" id="PS50110"/>
    </source>
</evidence>
<dbReference type="AlphaFoldDB" id="A0A0F6VZA4"/>
<dbReference type="PROSITE" id="PS50045">
    <property type="entry name" value="SIGMA54_INTERACT_4"/>
    <property type="match status" value="1"/>
</dbReference>
<feature type="modified residue" description="4-aspartylphosphate" evidence="8">
    <location>
        <position position="50"/>
    </location>
</feature>
<gene>
    <name evidence="12" type="ORF">DB32_000585</name>
</gene>
<dbReference type="FunFam" id="3.40.50.300:FF:000006">
    <property type="entry name" value="DNA-binding transcriptional regulator NtrC"/>
    <property type="match status" value="1"/>
</dbReference>
<evidence type="ECO:0000256" key="4">
    <source>
        <dbReference type="ARBA" id="ARBA00023012"/>
    </source>
</evidence>
<keyword evidence="5" id="KW-0805">Transcription regulation</keyword>
<dbReference type="STRING" id="927083.DB32_000585"/>
<organism evidence="12 13">
    <name type="scientific">Sandaracinus amylolyticus</name>
    <dbReference type="NCBI Taxonomy" id="927083"/>
    <lineage>
        <taxon>Bacteria</taxon>
        <taxon>Pseudomonadati</taxon>
        <taxon>Myxococcota</taxon>
        <taxon>Polyangia</taxon>
        <taxon>Polyangiales</taxon>
        <taxon>Sandaracinaceae</taxon>
        <taxon>Sandaracinus</taxon>
    </lineage>
</organism>
<dbReference type="PROSITE" id="PS00675">
    <property type="entry name" value="SIGMA54_INTERACT_1"/>
    <property type="match status" value="1"/>
</dbReference>
<evidence type="ECO:0000256" key="5">
    <source>
        <dbReference type="ARBA" id="ARBA00023015"/>
    </source>
</evidence>
<dbReference type="InterPro" id="IPR001789">
    <property type="entry name" value="Sig_transdc_resp-reg_receiver"/>
</dbReference>
<dbReference type="PROSITE" id="PS50110">
    <property type="entry name" value="RESPONSE_REGULATORY"/>
    <property type="match status" value="1"/>
</dbReference>
<reference evidence="12 13" key="1">
    <citation type="submission" date="2015-03" db="EMBL/GenBank/DDBJ databases">
        <title>Genome assembly of Sandaracinus amylolyticus DSM 53668.</title>
        <authorList>
            <person name="Sharma G."/>
            <person name="Subramanian S."/>
        </authorList>
    </citation>
    <scope>NUCLEOTIDE SEQUENCE [LARGE SCALE GENOMIC DNA]</scope>
    <source>
        <strain evidence="12 13">DSM 53668</strain>
    </source>
</reference>
<dbReference type="GO" id="GO:0006355">
    <property type="term" value="P:regulation of DNA-templated transcription"/>
    <property type="evidence" value="ECO:0007669"/>
    <property type="project" value="InterPro"/>
</dbReference>
<keyword evidence="7" id="KW-0804">Transcription</keyword>